<dbReference type="InterPro" id="IPR023213">
    <property type="entry name" value="CAT-like_dom_sf"/>
</dbReference>
<dbReference type="InterPro" id="IPR036736">
    <property type="entry name" value="ACP-like_sf"/>
</dbReference>
<dbReference type="Pfam" id="PF00550">
    <property type="entry name" value="PP-binding"/>
    <property type="match status" value="1"/>
</dbReference>
<protein>
    <submittedName>
        <fullName evidence="4">Amino acid adenylation domain-containing protein</fullName>
    </submittedName>
</protein>
<dbReference type="PANTHER" id="PTHR45527">
    <property type="entry name" value="NONRIBOSOMAL PEPTIDE SYNTHETASE"/>
    <property type="match status" value="1"/>
</dbReference>
<dbReference type="Gene3D" id="3.40.50.12780">
    <property type="entry name" value="N-terminal domain of ligase-like"/>
    <property type="match status" value="1"/>
</dbReference>
<comment type="cofactor">
    <cofactor evidence="1">
        <name>pantetheine 4'-phosphate</name>
        <dbReference type="ChEBI" id="CHEBI:47942"/>
    </cofactor>
</comment>
<dbReference type="Gene3D" id="1.10.1200.10">
    <property type="entry name" value="ACP-like"/>
    <property type="match status" value="1"/>
</dbReference>
<dbReference type="PROSITE" id="PS00455">
    <property type="entry name" value="AMP_BINDING"/>
    <property type="match status" value="1"/>
</dbReference>
<dbReference type="Pfam" id="PF00668">
    <property type="entry name" value="Condensation"/>
    <property type="match status" value="1"/>
</dbReference>
<dbReference type="InterPro" id="IPR001242">
    <property type="entry name" value="Condensation_dom"/>
</dbReference>
<dbReference type="SUPFAM" id="SSF52777">
    <property type="entry name" value="CoA-dependent acyltransferases"/>
    <property type="match status" value="2"/>
</dbReference>
<evidence type="ECO:0000259" key="3">
    <source>
        <dbReference type="PROSITE" id="PS50075"/>
    </source>
</evidence>
<dbReference type="Pfam" id="PF00501">
    <property type="entry name" value="AMP-binding"/>
    <property type="match status" value="1"/>
</dbReference>
<feature type="compositionally biased region" description="Low complexity" evidence="2">
    <location>
        <begin position="1062"/>
        <end position="1075"/>
    </location>
</feature>
<dbReference type="InterPro" id="IPR045851">
    <property type="entry name" value="AMP-bd_C_sf"/>
</dbReference>
<dbReference type="SUPFAM" id="SSF56801">
    <property type="entry name" value="Acetyl-CoA synthetase-like"/>
    <property type="match status" value="1"/>
</dbReference>
<dbReference type="CDD" id="cd19531">
    <property type="entry name" value="LCL_NRPS-like"/>
    <property type="match status" value="1"/>
</dbReference>
<evidence type="ECO:0000256" key="1">
    <source>
        <dbReference type="ARBA" id="ARBA00001957"/>
    </source>
</evidence>
<feature type="region of interest" description="Disordered" evidence="2">
    <location>
        <begin position="969"/>
        <end position="990"/>
    </location>
</feature>
<dbReference type="SUPFAM" id="SSF47336">
    <property type="entry name" value="ACP-like"/>
    <property type="match status" value="1"/>
</dbReference>
<sequence>MDGQASPVDAAAARETAAEVLPATSAQERLWFEEQLDPDRALYAVPCVLELTGPVDREALGTALARLVARHEALRTGLLRQDGRLLQVVLAPDQVRAELAYEDLAGVPDPTALAREGLDGGFGLTARALERAGREFRRPFALARPPLLRALLLRTGADRHVLVLTVHHTVCDGASVALLVDGLLGEYARVRRGEPAAPPPDGPAFADWAAWQEERLAPERERLLAHWKSTLAGLTPLALPTDRERPATPDHEGAVRHTTLGGARLAALRALCRAEGVGSATGLLAAVCALLHRLTGQRDVCVGMPVSRRDDPALAEVVGMLVNTVPVRVDLPGETTFREALRRTGRAVADAVAHGDLPFDEIVRAADVPRGADTPLFRVLVGHERAGGPRAAGAGPAVRELRPPFPTARYDLSYYFTEDADDAALSVEYRTALFDADRVERLLGHFRTLLTAALAAPDRPLAELPLLTPEEERETAGLATGTRVAAQPPVTEQIADWARRTPDAVAVACGGTQVTYARLAERVRRLAARLRELGAGPERPVVVAVPRSADLPVALLAVLASGSAFVPVDPGHPPAHLVRVCADSGARLAVTTTATRPALPRDGLRTLLLDGEEPLPGTPGPIAVPEPGHLAYVLYTSGSTGRPKGVMIEHRSLAGLMAVMDEVDPIGPGDTWLATSSVTFDVCLAELLWPLTRGATVAVSAAGVGRPGLAGELRRFAPTHLQVTPSAARLLLADRDTAAGLRGLRALILAGEPLTGPLVRELTRATDARLHNLYGPTEATVYATHHAGPDPEQAAAPIGRPVVGAVVQVLDERGRPCPPGVPGELWIGGTGVARGYLGQPEPTRQRFTDAPAVGGRAYRTGDLARRRTDGVLEFLGRLDRQVKVRGVRVEPAQVERALEEHPRVRQAVVTARTGPAGITELIAYAVPATCDEAELLAHLRARLPQAMVPAAVVALDRIPLTRNGKTDFAALPEPTVRRPAPGDGPPRTDAQRAVAALWTEVLGRPGPGTDADFFASGGDSLKLVALYERLESRWPGALRLAELFDLTTVAAQAEAVERRARTAPAGPDDAAPAGAGPDGGEPDGGGPAGAGPSGAGTRRVEL</sequence>
<dbReference type="Gene3D" id="3.30.300.30">
    <property type="match status" value="1"/>
</dbReference>
<proteinExistence type="predicted"/>
<dbReference type="Pfam" id="PF13193">
    <property type="entry name" value="AMP-binding_C"/>
    <property type="match status" value="1"/>
</dbReference>
<dbReference type="GeneID" id="97279127"/>
<reference evidence="4 5" key="1">
    <citation type="submission" date="2022-10" db="EMBL/GenBank/DDBJ databases">
        <title>The complete genomes of actinobacterial strains from the NBC collection.</title>
        <authorList>
            <person name="Joergensen T.S."/>
            <person name="Alvarez Arevalo M."/>
            <person name="Sterndorff E.B."/>
            <person name="Faurdal D."/>
            <person name="Vuksanovic O."/>
            <person name="Mourched A.-S."/>
            <person name="Charusanti P."/>
            <person name="Shaw S."/>
            <person name="Blin K."/>
            <person name="Weber T."/>
        </authorList>
    </citation>
    <scope>NUCLEOTIDE SEQUENCE [LARGE SCALE GENOMIC DNA]</scope>
    <source>
        <strain evidence="4 5">NBC_00156</strain>
    </source>
</reference>
<dbReference type="Proteomes" id="UP001622557">
    <property type="component" value="Chromosome"/>
</dbReference>
<dbReference type="InterPro" id="IPR020845">
    <property type="entry name" value="AMP-binding_CS"/>
</dbReference>
<dbReference type="InterPro" id="IPR025110">
    <property type="entry name" value="AMP-bd_C"/>
</dbReference>
<evidence type="ECO:0000256" key="2">
    <source>
        <dbReference type="SAM" id="MobiDB-lite"/>
    </source>
</evidence>
<gene>
    <name evidence="4" type="ORF">OG350_01845</name>
</gene>
<organism evidence="4 5">
    <name type="scientific">Streptomyces achromogenes</name>
    <dbReference type="NCBI Taxonomy" id="67255"/>
    <lineage>
        <taxon>Bacteria</taxon>
        <taxon>Bacillati</taxon>
        <taxon>Actinomycetota</taxon>
        <taxon>Actinomycetes</taxon>
        <taxon>Kitasatosporales</taxon>
        <taxon>Streptomycetaceae</taxon>
        <taxon>Streptomyces</taxon>
    </lineage>
</organism>
<dbReference type="InterPro" id="IPR000873">
    <property type="entry name" value="AMP-dep_synth/lig_dom"/>
</dbReference>
<feature type="compositionally biased region" description="Gly residues" evidence="2">
    <location>
        <begin position="1076"/>
        <end position="1094"/>
    </location>
</feature>
<dbReference type="CDD" id="cd05930">
    <property type="entry name" value="A_NRPS"/>
    <property type="match status" value="1"/>
</dbReference>
<feature type="region of interest" description="Disordered" evidence="2">
    <location>
        <begin position="1057"/>
        <end position="1102"/>
    </location>
</feature>
<feature type="domain" description="Carrier" evidence="3">
    <location>
        <begin position="985"/>
        <end position="1060"/>
    </location>
</feature>
<dbReference type="InterPro" id="IPR010071">
    <property type="entry name" value="AA_adenyl_dom"/>
</dbReference>
<dbReference type="NCBIfam" id="TIGR01733">
    <property type="entry name" value="AA-adenyl-dom"/>
    <property type="match status" value="1"/>
</dbReference>
<evidence type="ECO:0000313" key="5">
    <source>
        <dbReference type="Proteomes" id="UP001622557"/>
    </source>
</evidence>
<dbReference type="PROSITE" id="PS50075">
    <property type="entry name" value="CARRIER"/>
    <property type="match status" value="1"/>
</dbReference>
<name>A0ABZ1KES3_STRAH</name>
<keyword evidence="5" id="KW-1185">Reference proteome</keyword>
<dbReference type="RefSeq" id="WP_405444831.1">
    <property type="nucleotide sequence ID" value="NZ_CP108164.1"/>
</dbReference>
<evidence type="ECO:0000313" key="4">
    <source>
        <dbReference type="EMBL" id="WTQ79113.1"/>
    </source>
</evidence>
<dbReference type="InterPro" id="IPR042099">
    <property type="entry name" value="ANL_N_sf"/>
</dbReference>
<dbReference type="Gene3D" id="3.30.559.30">
    <property type="entry name" value="Nonribosomal peptide synthetase, condensation domain"/>
    <property type="match status" value="1"/>
</dbReference>
<dbReference type="EMBL" id="CP108164">
    <property type="protein sequence ID" value="WTQ79113.1"/>
    <property type="molecule type" value="Genomic_DNA"/>
</dbReference>
<accession>A0ABZ1KES3</accession>
<dbReference type="PANTHER" id="PTHR45527:SF1">
    <property type="entry name" value="FATTY ACID SYNTHASE"/>
    <property type="match status" value="1"/>
</dbReference>
<dbReference type="Gene3D" id="3.30.559.10">
    <property type="entry name" value="Chloramphenicol acetyltransferase-like domain"/>
    <property type="match status" value="1"/>
</dbReference>
<dbReference type="InterPro" id="IPR009081">
    <property type="entry name" value="PP-bd_ACP"/>
</dbReference>